<feature type="region of interest" description="Disordered" evidence="6">
    <location>
        <begin position="715"/>
        <end position="787"/>
    </location>
</feature>
<dbReference type="PROSITE" id="PS51390">
    <property type="entry name" value="WAP"/>
    <property type="match status" value="1"/>
</dbReference>
<evidence type="ECO:0000259" key="9">
    <source>
        <dbReference type="PROSITE" id="PS51390"/>
    </source>
</evidence>
<evidence type="ECO:0000256" key="4">
    <source>
        <dbReference type="ARBA" id="ARBA00023157"/>
    </source>
</evidence>
<keyword evidence="7" id="KW-0472">Membrane</keyword>
<dbReference type="Proteomes" id="UP001159428">
    <property type="component" value="Unassembled WGS sequence"/>
</dbReference>
<feature type="region of interest" description="Disordered" evidence="6">
    <location>
        <begin position="1018"/>
        <end position="1067"/>
    </location>
</feature>
<dbReference type="CDD" id="cd00191">
    <property type="entry name" value="TY"/>
    <property type="match status" value="3"/>
</dbReference>
<dbReference type="InterPro" id="IPR008197">
    <property type="entry name" value="WAP_dom"/>
</dbReference>
<dbReference type="CDD" id="cd00199">
    <property type="entry name" value="WAP"/>
    <property type="match status" value="1"/>
</dbReference>
<feature type="compositionally biased region" description="Basic and acidic residues" evidence="6">
    <location>
        <begin position="1018"/>
        <end position="1030"/>
    </location>
</feature>
<reference evidence="10 11" key="1">
    <citation type="submission" date="2022-05" db="EMBL/GenBank/DDBJ databases">
        <authorList>
            <consortium name="Genoscope - CEA"/>
            <person name="William W."/>
        </authorList>
    </citation>
    <scope>NUCLEOTIDE SEQUENCE [LARGE SCALE GENOMIC DNA]</scope>
</reference>
<evidence type="ECO:0000256" key="2">
    <source>
        <dbReference type="ARBA" id="ARBA00022525"/>
    </source>
</evidence>
<feature type="domain" description="Thyroglobulin type-1" evidence="8">
    <location>
        <begin position="735"/>
        <end position="840"/>
    </location>
</feature>
<proteinExistence type="predicted"/>
<organism evidence="10 11">
    <name type="scientific">Pocillopora meandrina</name>
    <dbReference type="NCBI Taxonomy" id="46732"/>
    <lineage>
        <taxon>Eukaryota</taxon>
        <taxon>Metazoa</taxon>
        <taxon>Cnidaria</taxon>
        <taxon>Anthozoa</taxon>
        <taxon>Hexacorallia</taxon>
        <taxon>Scleractinia</taxon>
        <taxon>Astrocoeniina</taxon>
        <taxon>Pocilloporidae</taxon>
        <taxon>Pocillopora</taxon>
    </lineage>
</organism>
<feature type="compositionally biased region" description="Basic residues" evidence="6">
    <location>
        <begin position="750"/>
        <end position="760"/>
    </location>
</feature>
<evidence type="ECO:0000259" key="8">
    <source>
        <dbReference type="PROSITE" id="PS51162"/>
    </source>
</evidence>
<keyword evidence="3" id="KW-0677">Repeat</keyword>
<dbReference type="PROSITE" id="PS00484">
    <property type="entry name" value="THYROGLOBULIN_1_1"/>
    <property type="match status" value="2"/>
</dbReference>
<feature type="disulfide bond" evidence="5">
    <location>
        <begin position="341"/>
        <end position="361"/>
    </location>
</feature>
<comment type="caution">
    <text evidence="10">The sequence shown here is derived from an EMBL/GenBank/DDBJ whole genome shotgun (WGS) entry which is preliminary data.</text>
</comment>
<feature type="compositionally biased region" description="Low complexity" evidence="6">
    <location>
        <begin position="728"/>
        <end position="749"/>
    </location>
</feature>
<evidence type="ECO:0000256" key="1">
    <source>
        <dbReference type="ARBA" id="ARBA00004613"/>
    </source>
</evidence>
<dbReference type="PANTHER" id="PTHR12352:SF3">
    <property type="entry name" value="NIDOGEN-2"/>
    <property type="match status" value="1"/>
</dbReference>
<feature type="disulfide bond" evidence="5">
    <location>
        <begin position="809"/>
        <end position="816"/>
    </location>
</feature>
<evidence type="ECO:0000256" key="6">
    <source>
        <dbReference type="SAM" id="MobiDB-lite"/>
    </source>
</evidence>
<sequence>MENTLTKGKSNCSREQDFRLALMCTHGSRMLRCRRGTILYFMDIKANHVQAPNHKCSRHRENRGNKTVARNRLCNVTKMIEELRSRCQGRKDCWIKLSESLIGKACTREVVFLRVNYTCEQRVNDSVENPERPDHPTCSDHLDKLCPETYDEQTDDVSGDDDSNAYDDYVNDVDDGWSDNDDDENYPTGYDEDVYDILDDEMAQINGFLFKPFEHKSGKDHRPRYNWIKQPDLYNEFKFNFSSVCPENQPLLSNCNQRLCKDVRCDNRRNVRCRVNPCGTCRPECYDVEGDKVQTPRALTKCEYQRKEMRHQSFRGHVPRCKEDGSFAEIQCYHEVKICWCVDKEGRERNGTRQKGAPSNCSAGGQVLSPCQTAQLSNRDLKKHLRVMSKRYERTAKTLRLRAQNATQRRQQRNESWQNIRQWSQRARTCRTFARITRQHAVDTTVPNCAADGSYESKQCAWSRKFCWCVDENGKPRGKKQLKRYEKLNCSRTAADYEKQWTCSSLLRSGQHTRRICTNHTDCSDSKGRCCAFSRSRSGDKFCVDPPPKMPENKPGMCPVMPTSAAYRCKSQCATDADCEGEHKCCMMGCGRRCVPPNEPVCPKDKPFKLCIYDKCLSSPGCFNHPTAYCRMNYCGGCVAEYFDKQNRKVDCSNGTQCQIQRHSASEVYKKKFFGVFGTLPVVIPGSQVEDYGPGSVGGQDVNGGSQTGINVGNPGIQNGFRNGALGSSGSRGSRGPCGFSGSSGSNGSRRFRTRRRGKRPINGFRKGDQSGQERRTSNNNENNGREEDLGVFIPVCDSKDGAFITEQCNTTAGVCWCVDGNGREILNTREKVERGKRNCAAAVIKKGVKRGEGKKGQNELRVARVTLRLAGDYDEVAANKERFIRYVEDEIVKKSNNRIKKKQIRNIKLEREGIKVTFEIVEDSESTATLDEILATLESHIRSKNFVVKMQDKEYPSDGAFHVSLHVQRDDDRKESEPKRLLATIDAATIGALSGIILFGAVLFVLKLCLRRKKKDPENWQDKVEEKPPVEQYVMPGPEAVTNLSPKTGPELETGLSSKSDSQDHV</sequence>
<evidence type="ECO:0000313" key="10">
    <source>
        <dbReference type="EMBL" id="CAH3140391.1"/>
    </source>
</evidence>
<keyword evidence="7" id="KW-1133">Transmembrane helix</keyword>
<evidence type="ECO:0008006" key="12">
    <source>
        <dbReference type="Google" id="ProtNLM"/>
    </source>
</evidence>
<dbReference type="InterPro" id="IPR000716">
    <property type="entry name" value="Thyroglobulin_1"/>
</dbReference>
<feature type="transmembrane region" description="Helical" evidence="7">
    <location>
        <begin position="982"/>
        <end position="1007"/>
    </location>
</feature>
<dbReference type="InterPro" id="IPR043159">
    <property type="entry name" value="Lectin_gal-bd_sf"/>
</dbReference>
<evidence type="ECO:0000256" key="3">
    <source>
        <dbReference type="ARBA" id="ARBA00022737"/>
    </source>
</evidence>
<dbReference type="SUPFAM" id="SSF57610">
    <property type="entry name" value="Thyroglobulin type-1 domain"/>
    <property type="match status" value="3"/>
</dbReference>
<dbReference type="PROSITE" id="PS51162">
    <property type="entry name" value="THYROGLOBULIN_1_2"/>
    <property type="match status" value="3"/>
</dbReference>
<comment type="subcellular location">
    <subcellularLocation>
        <location evidence="1">Secreted</location>
    </subcellularLocation>
</comment>
<comment type="caution">
    <text evidence="5">Lacks conserved residue(s) required for the propagation of feature annotation.</text>
</comment>
<feature type="compositionally biased region" description="Basic and acidic residues" evidence="6">
    <location>
        <begin position="766"/>
        <end position="777"/>
    </location>
</feature>
<feature type="domain" description="Thyroglobulin type-1" evidence="8">
    <location>
        <begin position="427"/>
        <end position="490"/>
    </location>
</feature>
<dbReference type="Gene3D" id="4.10.75.10">
    <property type="entry name" value="Elafin-like"/>
    <property type="match status" value="1"/>
</dbReference>
<dbReference type="PANTHER" id="PTHR12352">
    <property type="entry name" value="SECRETED MODULAR CALCIUM-BINDING PROTEIN"/>
    <property type="match status" value="1"/>
</dbReference>
<feature type="disulfide bond" evidence="5">
    <location>
        <begin position="302"/>
        <end position="321"/>
    </location>
</feature>
<keyword evidence="2" id="KW-0964">Secreted</keyword>
<dbReference type="SMART" id="SM00217">
    <property type="entry name" value="WAP"/>
    <property type="match status" value="1"/>
</dbReference>
<gene>
    <name evidence="10" type="ORF">PMEA_00019159</name>
</gene>
<protein>
    <recommendedName>
        <fullName evidence="12">Thyroglobulin type-1 domain-containing protein</fullName>
    </recommendedName>
</protein>
<dbReference type="Pfam" id="PF00095">
    <property type="entry name" value="WAP"/>
    <property type="match status" value="1"/>
</dbReference>
<evidence type="ECO:0000256" key="7">
    <source>
        <dbReference type="SAM" id="Phobius"/>
    </source>
</evidence>
<feature type="disulfide bond" evidence="5">
    <location>
        <begin position="460"/>
        <end position="467"/>
    </location>
</feature>
<dbReference type="EMBL" id="CALNXJ010000034">
    <property type="protein sequence ID" value="CAH3140391.1"/>
    <property type="molecule type" value="Genomic_DNA"/>
</dbReference>
<keyword evidence="11" id="KW-1185">Reference proteome</keyword>
<dbReference type="InterPro" id="IPR051950">
    <property type="entry name" value="Dev_reg/Prot_inhib"/>
</dbReference>
<dbReference type="Pfam" id="PF00086">
    <property type="entry name" value="Thyroglobulin_1"/>
    <property type="match status" value="3"/>
</dbReference>
<dbReference type="InterPro" id="IPR036645">
    <property type="entry name" value="Elafin-like_sf"/>
</dbReference>
<dbReference type="Gene3D" id="2.60.120.740">
    <property type="match status" value="1"/>
</dbReference>
<name>A0AAU9X809_9CNID</name>
<accession>A0AAU9X809</accession>
<dbReference type="GO" id="GO:0005615">
    <property type="term" value="C:extracellular space"/>
    <property type="evidence" value="ECO:0007669"/>
    <property type="project" value="TreeGrafter"/>
</dbReference>
<feature type="domain" description="Thyroglobulin type-1" evidence="8">
    <location>
        <begin position="299"/>
        <end position="361"/>
    </location>
</feature>
<feature type="disulfide bond" evidence="5">
    <location>
        <begin position="332"/>
        <end position="339"/>
    </location>
</feature>
<evidence type="ECO:0000256" key="5">
    <source>
        <dbReference type="PROSITE-ProRule" id="PRU00500"/>
    </source>
</evidence>
<dbReference type="SMART" id="SM00211">
    <property type="entry name" value="TY"/>
    <property type="match status" value="3"/>
</dbReference>
<keyword evidence="7" id="KW-0812">Transmembrane</keyword>
<feature type="domain" description="WAP" evidence="9">
    <location>
        <begin position="551"/>
        <end position="598"/>
    </location>
</feature>
<feature type="disulfide bond" evidence="5">
    <location>
        <begin position="430"/>
        <end position="449"/>
    </location>
</feature>
<dbReference type="InterPro" id="IPR036857">
    <property type="entry name" value="Thyroglobulin_1_sf"/>
</dbReference>
<dbReference type="GO" id="GO:0030414">
    <property type="term" value="F:peptidase inhibitor activity"/>
    <property type="evidence" value="ECO:0007669"/>
    <property type="project" value="InterPro"/>
</dbReference>
<dbReference type="SUPFAM" id="SSF57256">
    <property type="entry name" value="Elafin-like"/>
    <property type="match status" value="1"/>
</dbReference>
<dbReference type="Gene3D" id="4.10.800.10">
    <property type="entry name" value="Thyroglobulin type-1"/>
    <property type="match status" value="3"/>
</dbReference>
<evidence type="ECO:0000313" key="11">
    <source>
        <dbReference type="Proteomes" id="UP001159428"/>
    </source>
</evidence>
<feature type="region of interest" description="Disordered" evidence="6">
    <location>
        <begin position="150"/>
        <end position="187"/>
    </location>
</feature>
<keyword evidence="4 5" id="KW-1015">Disulfide bond</keyword>
<dbReference type="AlphaFoldDB" id="A0AAU9X809"/>